<keyword evidence="3" id="KW-0813">Transport</keyword>
<sequence>MYLGLLTLLSVTTTNTERPRYLSLTGFIWGIGTVLGPVVGGSLGGSAATWRWAFYLNLLVGAIWAPIYIFLLPDLKPLNGRPLLERTAKLDYLGSLLSIGLLICIIMAMNLGGVLWDWSSAQSIALFTLSGLLTTAFTLQQVFCVGTSLDDRLLPMHFWKSCTMIVLFLTMMLAAFGSFIGFYYLPLYYQFTRGTSPVETSIHLLPFMLFLVAFNLVNGQYMGRTGYYNPWYIAGSALELISGILLWKNNTADENTSNAKIYGYTIILSTCFGCFCQAGFAVSQMKVAPGEVAYSVGFMTRGQMLGTVLGTGMSDALFIKYSQKALMRVFPHGRVVKFRTQLRALPPS</sequence>
<feature type="transmembrane region" description="Helical" evidence="7">
    <location>
        <begin position="229"/>
        <end position="249"/>
    </location>
</feature>
<keyword evidence="5 7" id="KW-1133">Transmembrane helix</keyword>
<dbReference type="EMBL" id="JAQHRD010000012">
    <property type="protein sequence ID" value="KAJ6437483.1"/>
    <property type="molecule type" value="Genomic_DNA"/>
</dbReference>
<keyword evidence="4 7" id="KW-0812">Transmembrane</keyword>
<keyword evidence="9" id="KW-1185">Reference proteome</keyword>
<evidence type="ECO:0000256" key="5">
    <source>
        <dbReference type="ARBA" id="ARBA00022989"/>
    </source>
</evidence>
<gene>
    <name evidence="8" type="ORF">O9K51_10041</name>
</gene>
<name>A0AB34FE35_9HYPO</name>
<dbReference type="Proteomes" id="UP001163105">
    <property type="component" value="Unassembled WGS sequence"/>
</dbReference>
<dbReference type="PANTHER" id="PTHR23501">
    <property type="entry name" value="MAJOR FACILITATOR SUPERFAMILY"/>
    <property type="match status" value="1"/>
</dbReference>
<evidence type="ECO:0000256" key="1">
    <source>
        <dbReference type="ARBA" id="ARBA00004141"/>
    </source>
</evidence>
<dbReference type="Pfam" id="PF07690">
    <property type="entry name" value="MFS_1"/>
    <property type="match status" value="1"/>
</dbReference>
<feature type="transmembrane region" description="Helical" evidence="7">
    <location>
        <begin position="163"/>
        <end position="185"/>
    </location>
</feature>
<dbReference type="Gene3D" id="1.20.1250.20">
    <property type="entry name" value="MFS general substrate transporter like domains"/>
    <property type="match status" value="1"/>
</dbReference>
<dbReference type="SUPFAM" id="SSF103473">
    <property type="entry name" value="MFS general substrate transporter"/>
    <property type="match status" value="1"/>
</dbReference>
<dbReference type="GO" id="GO:0005886">
    <property type="term" value="C:plasma membrane"/>
    <property type="evidence" value="ECO:0007669"/>
    <property type="project" value="TreeGrafter"/>
</dbReference>
<comment type="caution">
    <text evidence="8">The sequence shown here is derived from an EMBL/GenBank/DDBJ whole genome shotgun (WGS) entry which is preliminary data.</text>
</comment>
<protein>
    <submittedName>
        <fullName evidence="8">Glucose-methanol-choline (Gmc) oxidoreductase</fullName>
    </submittedName>
</protein>
<keyword evidence="6 7" id="KW-0472">Membrane</keyword>
<dbReference type="GO" id="GO:0022857">
    <property type="term" value="F:transmembrane transporter activity"/>
    <property type="evidence" value="ECO:0007669"/>
    <property type="project" value="InterPro"/>
</dbReference>
<evidence type="ECO:0000256" key="3">
    <source>
        <dbReference type="ARBA" id="ARBA00022448"/>
    </source>
</evidence>
<comment type="similarity">
    <text evidence="2">Belongs to the major facilitator superfamily. TCR/Tet family.</text>
</comment>
<feature type="transmembrane region" description="Helical" evidence="7">
    <location>
        <begin position="197"/>
        <end position="217"/>
    </location>
</feature>
<evidence type="ECO:0000313" key="9">
    <source>
        <dbReference type="Proteomes" id="UP001163105"/>
    </source>
</evidence>
<dbReference type="InterPro" id="IPR011701">
    <property type="entry name" value="MFS"/>
</dbReference>
<feature type="transmembrane region" description="Helical" evidence="7">
    <location>
        <begin position="124"/>
        <end position="143"/>
    </location>
</feature>
<dbReference type="AlphaFoldDB" id="A0AB34FE35"/>
<feature type="transmembrane region" description="Helical" evidence="7">
    <location>
        <begin position="26"/>
        <end position="45"/>
    </location>
</feature>
<feature type="transmembrane region" description="Helical" evidence="7">
    <location>
        <begin position="52"/>
        <end position="72"/>
    </location>
</feature>
<dbReference type="Gene3D" id="1.20.1720.10">
    <property type="entry name" value="Multidrug resistance protein D"/>
    <property type="match status" value="1"/>
</dbReference>
<feature type="transmembrane region" description="Helical" evidence="7">
    <location>
        <begin position="92"/>
        <end position="112"/>
    </location>
</feature>
<organism evidence="8 9">
    <name type="scientific">Purpureocillium lavendulum</name>
    <dbReference type="NCBI Taxonomy" id="1247861"/>
    <lineage>
        <taxon>Eukaryota</taxon>
        <taxon>Fungi</taxon>
        <taxon>Dikarya</taxon>
        <taxon>Ascomycota</taxon>
        <taxon>Pezizomycotina</taxon>
        <taxon>Sordariomycetes</taxon>
        <taxon>Hypocreomycetidae</taxon>
        <taxon>Hypocreales</taxon>
        <taxon>Ophiocordycipitaceae</taxon>
        <taxon>Purpureocillium</taxon>
    </lineage>
</organism>
<proteinExistence type="inferred from homology"/>
<accession>A0AB34FE35</accession>
<evidence type="ECO:0000256" key="6">
    <source>
        <dbReference type="ARBA" id="ARBA00023136"/>
    </source>
</evidence>
<evidence type="ECO:0000256" key="4">
    <source>
        <dbReference type="ARBA" id="ARBA00022692"/>
    </source>
</evidence>
<evidence type="ECO:0000256" key="7">
    <source>
        <dbReference type="SAM" id="Phobius"/>
    </source>
</evidence>
<evidence type="ECO:0000256" key="2">
    <source>
        <dbReference type="ARBA" id="ARBA00007520"/>
    </source>
</evidence>
<evidence type="ECO:0000313" key="8">
    <source>
        <dbReference type="EMBL" id="KAJ6437483.1"/>
    </source>
</evidence>
<feature type="transmembrane region" description="Helical" evidence="7">
    <location>
        <begin position="261"/>
        <end position="282"/>
    </location>
</feature>
<dbReference type="PANTHER" id="PTHR23501:SF12">
    <property type="entry name" value="MAJOR FACILITATOR SUPERFAMILY (MFS) PROFILE DOMAIN-CONTAINING PROTEIN-RELATED"/>
    <property type="match status" value="1"/>
</dbReference>
<reference evidence="8" key="1">
    <citation type="submission" date="2023-01" db="EMBL/GenBank/DDBJ databases">
        <title>The growth and conidiation of Purpureocillium lavendulum are regulated by nitrogen source and histone H3K14 acetylation.</title>
        <authorList>
            <person name="Tang P."/>
            <person name="Han J."/>
            <person name="Zhang C."/>
            <person name="Tang P."/>
            <person name="Qi F."/>
            <person name="Zhang K."/>
            <person name="Liang L."/>
        </authorList>
    </citation>
    <scope>NUCLEOTIDE SEQUENCE</scope>
    <source>
        <strain evidence="8">YMF1.00683</strain>
    </source>
</reference>
<dbReference type="InterPro" id="IPR036259">
    <property type="entry name" value="MFS_trans_sf"/>
</dbReference>
<comment type="subcellular location">
    <subcellularLocation>
        <location evidence="1">Membrane</location>
        <topology evidence="1">Multi-pass membrane protein</topology>
    </subcellularLocation>
</comment>